<comment type="subunit">
    <text evidence="3">Homodimer.</text>
</comment>
<dbReference type="OrthoDB" id="2985879at2"/>
<gene>
    <name evidence="11" type="ORF">SAMN00790413_05307</name>
</gene>
<dbReference type="Gene3D" id="1.10.540.10">
    <property type="entry name" value="Acyl-CoA dehydrogenase/oxidase, N-terminal domain"/>
    <property type="match status" value="1"/>
</dbReference>
<comment type="similarity">
    <text evidence="2 7">Belongs to the acyl-CoA dehydrogenase family.</text>
</comment>
<evidence type="ECO:0000259" key="9">
    <source>
        <dbReference type="Pfam" id="PF02770"/>
    </source>
</evidence>
<evidence type="ECO:0000256" key="2">
    <source>
        <dbReference type="ARBA" id="ARBA00009347"/>
    </source>
</evidence>
<evidence type="ECO:0000256" key="5">
    <source>
        <dbReference type="ARBA" id="ARBA00022827"/>
    </source>
</evidence>
<dbReference type="Pfam" id="PF00441">
    <property type="entry name" value="Acyl-CoA_dh_1"/>
    <property type="match status" value="1"/>
</dbReference>
<dbReference type="RefSeq" id="WP_084045549.1">
    <property type="nucleotide sequence ID" value="NZ_FWWU01000004.1"/>
</dbReference>
<keyword evidence="5 7" id="KW-0274">FAD</keyword>
<evidence type="ECO:0000259" key="8">
    <source>
        <dbReference type="Pfam" id="PF00441"/>
    </source>
</evidence>
<dbReference type="Gene3D" id="1.20.140.10">
    <property type="entry name" value="Butyryl-CoA Dehydrogenase, subunit A, domain 3"/>
    <property type="match status" value="1"/>
</dbReference>
<feature type="domain" description="Acyl-CoA dehydrogenase/oxidase C-terminal" evidence="8">
    <location>
        <begin position="251"/>
        <end position="400"/>
    </location>
</feature>
<dbReference type="InterPro" id="IPR013786">
    <property type="entry name" value="AcylCoA_DH/ox_N"/>
</dbReference>
<dbReference type="SUPFAM" id="SSF56645">
    <property type="entry name" value="Acyl-CoA dehydrogenase NM domain-like"/>
    <property type="match status" value="1"/>
</dbReference>
<protein>
    <submittedName>
        <fullName evidence="11">Acyl-CoA dehydrogenase</fullName>
    </submittedName>
</protein>
<dbReference type="AlphaFoldDB" id="A0A1W1UF28"/>
<dbReference type="PANTHER" id="PTHR48083:SF13">
    <property type="entry name" value="ACYL-COA DEHYDROGENASE FAMILY MEMBER 11"/>
    <property type="match status" value="1"/>
</dbReference>
<accession>A0A1W1UF28</accession>
<dbReference type="InterPro" id="IPR006091">
    <property type="entry name" value="Acyl-CoA_Oxase/DH_mid-dom"/>
</dbReference>
<evidence type="ECO:0000259" key="10">
    <source>
        <dbReference type="Pfam" id="PF02771"/>
    </source>
</evidence>
<keyword evidence="12" id="KW-1185">Reference proteome</keyword>
<dbReference type="GO" id="GO:0003995">
    <property type="term" value="F:acyl-CoA dehydrogenase activity"/>
    <property type="evidence" value="ECO:0007669"/>
    <property type="project" value="TreeGrafter"/>
</dbReference>
<dbReference type="InterPro" id="IPR037069">
    <property type="entry name" value="AcylCoA_DH/ox_N_sf"/>
</dbReference>
<dbReference type="InterPro" id="IPR046373">
    <property type="entry name" value="Acyl-CoA_Oxase/DH_mid-dom_sf"/>
</dbReference>
<feature type="domain" description="Acyl-CoA oxidase/dehydrogenase middle" evidence="9">
    <location>
        <begin position="138"/>
        <end position="239"/>
    </location>
</feature>
<sequence length="412" mass="46022">MTMFETAPRTRDLQARLTAFMEEHIYPNEAEFHRQVNTGHRWEHVELIEELKPKARAEGLWNLFLPPASDPQGKFGPGLSNLEYAPLCEIMGRVWWAPEVFNCNAPDTGNMEVFARYGTPEQQEQWLTPLLNGEIRSAFSMTEPEVASSDATNIESSITRDGDEYVINGRKWWTSGAGDPRCKISIFMGKTDPNAERHLQQSMVLVPMDTPGVSIERMLTVFGYDDAPHGHAEMTFENVRVPASNMLLGEGRGFEIAQGRLGPGRIHHCMRLIGQAERALELTVERASQRVAFGKPLAAHQHVREAIALSRMEIDQARLLTLQAAYMMDTVGNKAARGQIAAIKVVAPNVALRVIDRAIQIHGGAGVSQDSPLPMMYAQARTLRLADGPDIVHTETVAKEELRRQGVDLRRR</sequence>
<evidence type="ECO:0000256" key="1">
    <source>
        <dbReference type="ARBA" id="ARBA00001974"/>
    </source>
</evidence>
<keyword evidence="6 7" id="KW-0560">Oxidoreductase</keyword>
<dbReference type="Pfam" id="PF02770">
    <property type="entry name" value="Acyl-CoA_dh_M"/>
    <property type="match status" value="1"/>
</dbReference>
<dbReference type="GO" id="GO:0005737">
    <property type="term" value="C:cytoplasm"/>
    <property type="evidence" value="ECO:0007669"/>
    <property type="project" value="TreeGrafter"/>
</dbReference>
<evidence type="ECO:0000256" key="7">
    <source>
        <dbReference type="RuleBase" id="RU362125"/>
    </source>
</evidence>
<dbReference type="FunFam" id="2.40.110.10:FF:000002">
    <property type="entry name" value="Acyl-CoA dehydrogenase fadE12"/>
    <property type="match status" value="1"/>
</dbReference>
<feature type="domain" description="Acyl-CoA dehydrogenase/oxidase N-terminal" evidence="10">
    <location>
        <begin position="10"/>
        <end position="134"/>
    </location>
</feature>
<dbReference type="InterPro" id="IPR050741">
    <property type="entry name" value="Acyl-CoA_dehydrogenase"/>
</dbReference>
<dbReference type="InterPro" id="IPR009100">
    <property type="entry name" value="AcylCoA_DH/oxidase_NM_dom_sf"/>
</dbReference>
<reference evidence="11 12" key="1">
    <citation type="submission" date="2017-04" db="EMBL/GenBank/DDBJ databases">
        <authorList>
            <person name="Afonso C.L."/>
            <person name="Miller P.J."/>
            <person name="Scott M.A."/>
            <person name="Spackman E."/>
            <person name="Goraichik I."/>
            <person name="Dimitrov K.M."/>
            <person name="Suarez D.L."/>
            <person name="Swayne D.E."/>
        </authorList>
    </citation>
    <scope>NUCLEOTIDE SEQUENCE [LARGE SCALE GENOMIC DNA]</scope>
    <source>
        <strain evidence="11 12">KR-140</strain>
    </source>
</reference>
<evidence type="ECO:0000256" key="4">
    <source>
        <dbReference type="ARBA" id="ARBA00022630"/>
    </source>
</evidence>
<dbReference type="InterPro" id="IPR036250">
    <property type="entry name" value="AcylCo_DH-like_C"/>
</dbReference>
<comment type="cofactor">
    <cofactor evidence="1 7">
        <name>FAD</name>
        <dbReference type="ChEBI" id="CHEBI:57692"/>
    </cofactor>
</comment>
<evidence type="ECO:0000256" key="3">
    <source>
        <dbReference type="ARBA" id="ARBA00011738"/>
    </source>
</evidence>
<evidence type="ECO:0000313" key="12">
    <source>
        <dbReference type="Proteomes" id="UP000192582"/>
    </source>
</evidence>
<dbReference type="GO" id="GO:0050660">
    <property type="term" value="F:flavin adenine dinucleotide binding"/>
    <property type="evidence" value="ECO:0007669"/>
    <property type="project" value="InterPro"/>
</dbReference>
<dbReference type="SUPFAM" id="SSF47203">
    <property type="entry name" value="Acyl-CoA dehydrogenase C-terminal domain-like"/>
    <property type="match status" value="1"/>
</dbReference>
<evidence type="ECO:0000256" key="6">
    <source>
        <dbReference type="ARBA" id="ARBA00023002"/>
    </source>
</evidence>
<dbReference type="PANTHER" id="PTHR48083">
    <property type="entry name" value="MEDIUM-CHAIN SPECIFIC ACYL-COA DEHYDROGENASE, MITOCHONDRIAL-RELATED"/>
    <property type="match status" value="1"/>
</dbReference>
<keyword evidence="4 7" id="KW-0285">Flavoprotein</keyword>
<dbReference type="Pfam" id="PF02771">
    <property type="entry name" value="Acyl-CoA_dh_N"/>
    <property type="match status" value="1"/>
</dbReference>
<dbReference type="InterPro" id="IPR009075">
    <property type="entry name" value="AcylCo_DH/oxidase_C"/>
</dbReference>
<name>A0A1W1UF28_9DEIO</name>
<proteinExistence type="inferred from homology"/>
<dbReference type="GO" id="GO:0033539">
    <property type="term" value="P:fatty acid beta-oxidation using acyl-CoA dehydrogenase"/>
    <property type="evidence" value="ECO:0007669"/>
    <property type="project" value="TreeGrafter"/>
</dbReference>
<organism evidence="11 12">
    <name type="scientific">Deinococcus hopiensis KR-140</name>
    <dbReference type="NCBI Taxonomy" id="695939"/>
    <lineage>
        <taxon>Bacteria</taxon>
        <taxon>Thermotogati</taxon>
        <taxon>Deinococcota</taxon>
        <taxon>Deinococci</taxon>
        <taxon>Deinococcales</taxon>
        <taxon>Deinococcaceae</taxon>
        <taxon>Deinococcus</taxon>
    </lineage>
</organism>
<evidence type="ECO:0000313" key="11">
    <source>
        <dbReference type="EMBL" id="SMB79696.1"/>
    </source>
</evidence>
<dbReference type="STRING" id="695939.SAMN00790413_05307"/>
<dbReference type="Proteomes" id="UP000192582">
    <property type="component" value="Unassembled WGS sequence"/>
</dbReference>
<dbReference type="Gene3D" id="2.40.110.10">
    <property type="entry name" value="Butyryl-CoA Dehydrogenase, subunit A, domain 2"/>
    <property type="match status" value="1"/>
</dbReference>
<dbReference type="EMBL" id="FWWU01000004">
    <property type="protein sequence ID" value="SMB79696.1"/>
    <property type="molecule type" value="Genomic_DNA"/>
</dbReference>